<keyword evidence="1" id="KW-1133">Transmembrane helix</keyword>
<name>A0A3B0WXS5_9ZZZZ</name>
<keyword evidence="1" id="KW-0812">Transmembrane</keyword>
<dbReference type="SMART" id="SM00091">
    <property type="entry name" value="PAS"/>
    <property type="match status" value="2"/>
</dbReference>
<dbReference type="SMART" id="SM00052">
    <property type="entry name" value="EAL"/>
    <property type="match status" value="1"/>
</dbReference>
<feature type="domain" description="EAL" evidence="2">
    <location>
        <begin position="668"/>
        <end position="922"/>
    </location>
</feature>
<protein>
    <submittedName>
        <fullName evidence="4">Diguanylate cyclase/phosphodiesterase (GGDEF &amp; EAL domains) with PAS/PAC sensor(S)</fullName>
    </submittedName>
</protein>
<dbReference type="SUPFAM" id="SSF141868">
    <property type="entry name" value="EAL domain-like"/>
    <property type="match status" value="1"/>
</dbReference>
<dbReference type="InterPro" id="IPR029787">
    <property type="entry name" value="Nucleotide_cyclase"/>
</dbReference>
<evidence type="ECO:0000259" key="2">
    <source>
        <dbReference type="PROSITE" id="PS50883"/>
    </source>
</evidence>
<dbReference type="FunFam" id="3.30.70.270:FF:000001">
    <property type="entry name" value="Diguanylate cyclase domain protein"/>
    <property type="match status" value="1"/>
</dbReference>
<dbReference type="SUPFAM" id="SSF55073">
    <property type="entry name" value="Nucleotide cyclase"/>
    <property type="match status" value="1"/>
</dbReference>
<proteinExistence type="predicted"/>
<feature type="domain" description="GGDEF" evidence="3">
    <location>
        <begin position="526"/>
        <end position="659"/>
    </location>
</feature>
<dbReference type="SUPFAM" id="SSF55785">
    <property type="entry name" value="PYP-like sensor domain (PAS domain)"/>
    <property type="match status" value="1"/>
</dbReference>
<dbReference type="PROSITE" id="PS50887">
    <property type="entry name" value="GGDEF"/>
    <property type="match status" value="1"/>
</dbReference>
<keyword evidence="1" id="KW-0472">Membrane</keyword>
<dbReference type="InterPro" id="IPR000014">
    <property type="entry name" value="PAS"/>
</dbReference>
<reference evidence="4" key="1">
    <citation type="submission" date="2018-06" db="EMBL/GenBank/DDBJ databases">
        <authorList>
            <person name="Zhirakovskaya E."/>
        </authorList>
    </citation>
    <scope>NUCLEOTIDE SEQUENCE</scope>
</reference>
<dbReference type="FunFam" id="3.20.20.450:FF:000001">
    <property type="entry name" value="Cyclic di-GMP phosphodiesterase yahA"/>
    <property type="match status" value="1"/>
</dbReference>
<evidence type="ECO:0000313" key="4">
    <source>
        <dbReference type="EMBL" id="VAW55497.1"/>
    </source>
</evidence>
<dbReference type="Pfam" id="PF00563">
    <property type="entry name" value="EAL"/>
    <property type="match status" value="1"/>
</dbReference>
<feature type="transmembrane region" description="Helical" evidence="1">
    <location>
        <begin position="174"/>
        <end position="192"/>
    </location>
</feature>
<dbReference type="EMBL" id="UOFF01000096">
    <property type="protein sequence ID" value="VAW55497.1"/>
    <property type="molecule type" value="Genomic_DNA"/>
</dbReference>
<evidence type="ECO:0000256" key="1">
    <source>
        <dbReference type="SAM" id="Phobius"/>
    </source>
</evidence>
<sequence length="923" mass="104511">MFGINKKSFIYRLNIQLSIFVTMVIIIAISSFSYYISKNQSQEISKQLRHEALVIADHLSVSNAAYVVTKNYTAIEQILMKTGKFKNIKIIQISNKNGKIISNIQKNETGDIYPLFDVSSIEVPTGKDILIQYSGNNMVVFQPIMLGDVIGWVKLFYSLSNVDDAEKNIWKNNTISGVLLILILEISFLILLRKPLSSIKRYTKFADDLDGLKGDKVNVDDSSTEMLMLGDALNRTSYNLKEQHNELNVALDNMELIAAIVENSSDIIVSINKNFKIEYMNSAARNKIEELFGDCSDDNVKNIFPVQMQDVIDKCVFKKRNVEGLESIVNESSFVWKFTLFESQEVIHCHAVDITEKKKIEKILKDSERLYSTLFNSANDAIFLIKDEIIIECNESAMKMLGCDSSGILMRSYKQFFLDEMRVRKNRVATISSYMDDAIKGISSAFEWKCICCNKNLFHVDVNFNVTAIDEKQFVLAIVRDITIRKKTEKRLIYQANYDRLTNLPNRNLVLDRLRQSMKLALRVSSHVAVLFADVDRFKKINDSMGHGAGDILIKEVANRLQSCVRDGDTVARFGGDEFLIILNDVQDISDSELIAKKALEAIAEKFVIHGQDFYLSLSIGISGFPDNGLEAIDLIKNADIAMYKAKDAGKNRFQFYTSDFDNQAKQKVQMEAELRHALERSELYLTFQPQINLKTKKISGAEALIRWQSNILGFVTPDEFIPLAEETGLIVSIGEWVLRSACEAAIKWQSLFSDELRVAVNVSPRQFMEANFSQIVQTVLTETGLNPTKLELEITENLLAENAQQIVAIISELKDMGVSIALDDFGTGYSSLSYLKKFSFDILKIDRSFVMDITNNDEDASLCRAIAALAQALNMEVIGEGVETQEQLELLDTIGVDLIQGYYYSKPLEEDAFQKYVKEFRV</sequence>
<dbReference type="NCBIfam" id="TIGR00254">
    <property type="entry name" value="GGDEF"/>
    <property type="match status" value="1"/>
</dbReference>
<dbReference type="InterPro" id="IPR001633">
    <property type="entry name" value="EAL_dom"/>
</dbReference>
<feature type="transmembrane region" description="Helical" evidence="1">
    <location>
        <begin position="15"/>
        <end position="36"/>
    </location>
</feature>
<dbReference type="Pfam" id="PF00990">
    <property type="entry name" value="GGDEF"/>
    <property type="match status" value="1"/>
</dbReference>
<dbReference type="InterPro" id="IPR035919">
    <property type="entry name" value="EAL_sf"/>
</dbReference>
<dbReference type="Gene3D" id="3.20.20.450">
    <property type="entry name" value="EAL domain"/>
    <property type="match status" value="1"/>
</dbReference>
<organism evidence="4">
    <name type="scientific">hydrothermal vent metagenome</name>
    <dbReference type="NCBI Taxonomy" id="652676"/>
    <lineage>
        <taxon>unclassified sequences</taxon>
        <taxon>metagenomes</taxon>
        <taxon>ecological metagenomes</taxon>
    </lineage>
</organism>
<dbReference type="InterPro" id="IPR035965">
    <property type="entry name" value="PAS-like_dom_sf"/>
</dbReference>
<dbReference type="InterPro" id="IPR052155">
    <property type="entry name" value="Biofilm_reg_signaling"/>
</dbReference>
<dbReference type="Pfam" id="PF13426">
    <property type="entry name" value="PAS_9"/>
    <property type="match status" value="1"/>
</dbReference>
<dbReference type="NCBIfam" id="TIGR00229">
    <property type="entry name" value="sensory_box"/>
    <property type="match status" value="1"/>
</dbReference>
<accession>A0A3B0WXS5</accession>
<dbReference type="AlphaFoldDB" id="A0A3B0WXS5"/>
<dbReference type="SMART" id="SM00267">
    <property type="entry name" value="GGDEF"/>
    <property type="match status" value="1"/>
</dbReference>
<gene>
    <name evidence="4" type="ORF">MNBD_GAMMA07-2089</name>
</gene>
<dbReference type="PANTHER" id="PTHR44757">
    <property type="entry name" value="DIGUANYLATE CYCLASE DGCP"/>
    <property type="match status" value="1"/>
</dbReference>
<dbReference type="Gene3D" id="3.30.450.20">
    <property type="entry name" value="PAS domain"/>
    <property type="match status" value="1"/>
</dbReference>
<dbReference type="CDD" id="cd01949">
    <property type="entry name" value="GGDEF"/>
    <property type="match status" value="1"/>
</dbReference>
<dbReference type="Gene3D" id="3.30.70.270">
    <property type="match status" value="1"/>
</dbReference>
<dbReference type="InterPro" id="IPR000160">
    <property type="entry name" value="GGDEF_dom"/>
</dbReference>
<dbReference type="CDD" id="cd01948">
    <property type="entry name" value="EAL"/>
    <property type="match status" value="1"/>
</dbReference>
<dbReference type="InterPro" id="IPR043128">
    <property type="entry name" value="Rev_trsase/Diguanyl_cyclase"/>
</dbReference>
<evidence type="ECO:0000259" key="3">
    <source>
        <dbReference type="PROSITE" id="PS50887"/>
    </source>
</evidence>
<dbReference type="PANTHER" id="PTHR44757:SF2">
    <property type="entry name" value="BIOFILM ARCHITECTURE MAINTENANCE PROTEIN MBAA"/>
    <property type="match status" value="1"/>
</dbReference>
<dbReference type="PROSITE" id="PS50883">
    <property type="entry name" value="EAL"/>
    <property type="match status" value="1"/>
</dbReference>